<evidence type="ECO:0008006" key="3">
    <source>
        <dbReference type="Google" id="ProtNLM"/>
    </source>
</evidence>
<dbReference type="Proteomes" id="UP001597052">
    <property type="component" value="Unassembled WGS sequence"/>
</dbReference>
<name>A0ABD6D713_9EURY</name>
<dbReference type="EMBL" id="JBHUDM010000002">
    <property type="protein sequence ID" value="MFD1642034.1"/>
    <property type="molecule type" value="Genomic_DNA"/>
</dbReference>
<sequence length="183" mass="20684">MKGRRLATLVASLLIGWMAASQVGIYRVRLLAGQLLAAVPDAVMPRHFSVLPPPPPEYVGVWEVAPTEARRRLRSEFGFRRLVRAYFHCYDREGRSVHEVGSYVYRPDGLTSTHQLHVRLFPTADGRTELWCHWELNANVSPIAHLRRQGYDPGEGERRLRELLANEPISAADDGTSRTVADD</sequence>
<proteinExistence type="predicted"/>
<evidence type="ECO:0000313" key="2">
    <source>
        <dbReference type="Proteomes" id="UP001597052"/>
    </source>
</evidence>
<comment type="caution">
    <text evidence="1">The sequence shown here is derived from an EMBL/GenBank/DDBJ whole genome shotgun (WGS) entry which is preliminary data.</text>
</comment>
<accession>A0ABD6D713</accession>
<dbReference type="RefSeq" id="WP_256395590.1">
    <property type="nucleotide sequence ID" value="NZ_JANHDJ010000002.1"/>
</dbReference>
<keyword evidence="2" id="KW-1185">Reference proteome</keyword>
<gene>
    <name evidence="1" type="ORF">ACFSBW_09135</name>
</gene>
<organism evidence="1 2">
    <name type="scientific">Halohasta litorea</name>
    <dbReference type="NCBI Taxonomy" id="869891"/>
    <lineage>
        <taxon>Archaea</taxon>
        <taxon>Methanobacteriati</taxon>
        <taxon>Methanobacteriota</taxon>
        <taxon>Stenosarchaea group</taxon>
        <taxon>Halobacteria</taxon>
        <taxon>Halobacteriales</taxon>
        <taxon>Haloferacaceae</taxon>
        <taxon>Halohasta</taxon>
    </lineage>
</organism>
<evidence type="ECO:0000313" key="1">
    <source>
        <dbReference type="EMBL" id="MFD1642034.1"/>
    </source>
</evidence>
<reference evidence="1 2" key="1">
    <citation type="journal article" date="2019" name="Int. J. Syst. Evol. Microbiol.">
        <title>The Global Catalogue of Microorganisms (GCM) 10K type strain sequencing project: providing services to taxonomists for standard genome sequencing and annotation.</title>
        <authorList>
            <consortium name="The Broad Institute Genomics Platform"/>
            <consortium name="The Broad Institute Genome Sequencing Center for Infectious Disease"/>
            <person name="Wu L."/>
            <person name="Ma J."/>
        </authorList>
    </citation>
    <scope>NUCLEOTIDE SEQUENCE [LARGE SCALE GENOMIC DNA]</scope>
    <source>
        <strain evidence="1 2">CGMCC 1.10593</strain>
    </source>
</reference>
<dbReference type="AlphaFoldDB" id="A0ABD6D713"/>
<protein>
    <recommendedName>
        <fullName evidence="3">Polyketide cyclase / dehydrase and lipid transport</fullName>
    </recommendedName>
</protein>